<comment type="caution">
    <text evidence="3">The sequence shown here is derived from an EMBL/GenBank/DDBJ whole genome shotgun (WGS) entry which is preliminary data.</text>
</comment>
<feature type="compositionally biased region" description="Basic and acidic residues" evidence="1">
    <location>
        <begin position="95"/>
        <end position="108"/>
    </location>
</feature>
<organism evidence="3 4">
    <name type="scientific">Penicillium canariense</name>
    <dbReference type="NCBI Taxonomy" id="189055"/>
    <lineage>
        <taxon>Eukaryota</taxon>
        <taxon>Fungi</taxon>
        <taxon>Dikarya</taxon>
        <taxon>Ascomycota</taxon>
        <taxon>Pezizomycotina</taxon>
        <taxon>Eurotiomycetes</taxon>
        <taxon>Eurotiomycetidae</taxon>
        <taxon>Eurotiales</taxon>
        <taxon>Aspergillaceae</taxon>
        <taxon>Penicillium</taxon>
    </lineage>
</organism>
<evidence type="ECO:0000256" key="1">
    <source>
        <dbReference type="SAM" id="MobiDB-lite"/>
    </source>
</evidence>
<gene>
    <name evidence="3" type="ORF">N7482_005443</name>
</gene>
<keyword evidence="4" id="KW-1185">Reference proteome</keyword>
<dbReference type="OrthoDB" id="3928438at2759"/>
<evidence type="ECO:0000313" key="3">
    <source>
        <dbReference type="EMBL" id="KAJ5166662.1"/>
    </source>
</evidence>
<dbReference type="RefSeq" id="XP_056543123.1">
    <property type="nucleotide sequence ID" value="XM_056687568.1"/>
</dbReference>
<evidence type="ECO:0000256" key="2">
    <source>
        <dbReference type="SAM" id="SignalP"/>
    </source>
</evidence>
<dbReference type="Proteomes" id="UP001149163">
    <property type="component" value="Unassembled WGS sequence"/>
</dbReference>
<name>A0A9W9LMJ9_9EURO</name>
<dbReference type="EMBL" id="JAPQKN010000003">
    <property type="protein sequence ID" value="KAJ5166662.1"/>
    <property type="molecule type" value="Genomic_DNA"/>
</dbReference>
<sequence>MLSRLYTLFLVTFLATFIMALSPRDAIHLDELDRYDTFLSSLTDSQFLDMYLEDNQVKIDVYHHPSNEIARSESFTPSSSATQYFAQESTRANELETRSASEDTKDDAGIQSRDAGRGCVSSGTAIEGDIDGLEQRLSRCYQFCGSIANCRGNNGCPHCYAVRQGCLWQKWCR</sequence>
<evidence type="ECO:0000313" key="4">
    <source>
        <dbReference type="Proteomes" id="UP001149163"/>
    </source>
</evidence>
<dbReference type="AlphaFoldDB" id="A0A9W9LMJ9"/>
<accession>A0A9W9LMJ9</accession>
<feature type="signal peptide" evidence="2">
    <location>
        <begin position="1"/>
        <end position="20"/>
    </location>
</feature>
<reference evidence="3" key="2">
    <citation type="journal article" date="2023" name="IMA Fungus">
        <title>Comparative genomic study of the Penicillium genus elucidates a diverse pangenome and 15 lateral gene transfer events.</title>
        <authorList>
            <person name="Petersen C."/>
            <person name="Sorensen T."/>
            <person name="Nielsen M.R."/>
            <person name="Sondergaard T.E."/>
            <person name="Sorensen J.L."/>
            <person name="Fitzpatrick D.A."/>
            <person name="Frisvad J.C."/>
            <person name="Nielsen K.L."/>
        </authorList>
    </citation>
    <scope>NUCLEOTIDE SEQUENCE</scope>
    <source>
        <strain evidence="3">IBT 26290</strain>
    </source>
</reference>
<keyword evidence="2" id="KW-0732">Signal</keyword>
<reference evidence="3" key="1">
    <citation type="submission" date="2022-11" db="EMBL/GenBank/DDBJ databases">
        <authorList>
            <person name="Petersen C."/>
        </authorList>
    </citation>
    <scope>NUCLEOTIDE SEQUENCE</scope>
    <source>
        <strain evidence="3">IBT 26290</strain>
    </source>
</reference>
<feature type="chain" id="PRO_5040759332" evidence="2">
    <location>
        <begin position="21"/>
        <end position="173"/>
    </location>
</feature>
<feature type="region of interest" description="Disordered" evidence="1">
    <location>
        <begin position="95"/>
        <end position="119"/>
    </location>
</feature>
<protein>
    <submittedName>
        <fullName evidence="3">Uncharacterized protein</fullName>
    </submittedName>
</protein>
<dbReference type="GeneID" id="81426744"/>
<proteinExistence type="predicted"/>